<dbReference type="AlphaFoldDB" id="A0A1B4FF09"/>
<evidence type="ECO:0000313" key="6">
    <source>
        <dbReference type="Proteomes" id="UP000062519"/>
    </source>
</evidence>
<evidence type="ECO:0000256" key="4">
    <source>
        <dbReference type="ARBA" id="ARBA00023014"/>
    </source>
</evidence>
<proteinExistence type="predicted"/>
<dbReference type="Proteomes" id="UP000062519">
    <property type="component" value="Chromosome 1"/>
</dbReference>
<protein>
    <submittedName>
        <fullName evidence="5">Uncharacterized protein</fullName>
    </submittedName>
</protein>
<keyword evidence="6" id="KW-1185">Reference proteome</keyword>
<dbReference type="SUPFAM" id="SSF56014">
    <property type="entry name" value="Nitrite and sulphite reductase 4Fe-4S domain-like"/>
    <property type="match status" value="1"/>
</dbReference>
<keyword evidence="3" id="KW-0408">Iron</keyword>
<dbReference type="EMBL" id="CP013386">
    <property type="protein sequence ID" value="AOJ02310.1"/>
    <property type="molecule type" value="Genomic_DNA"/>
</dbReference>
<evidence type="ECO:0000313" key="5">
    <source>
        <dbReference type="EMBL" id="AOJ02310.1"/>
    </source>
</evidence>
<dbReference type="KEGG" id="buu:WS70_11120"/>
<dbReference type="GO" id="GO:0051539">
    <property type="term" value="F:4 iron, 4 sulfur cluster binding"/>
    <property type="evidence" value="ECO:0007669"/>
    <property type="project" value="UniProtKB-KW"/>
</dbReference>
<keyword evidence="2" id="KW-0479">Metal-binding</keyword>
<evidence type="ECO:0000256" key="3">
    <source>
        <dbReference type="ARBA" id="ARBA00023004"/>
    </source>
</evidence>
<dbReference type="Gene3D" id="3.30.413.10">
    <property type="entry name" value="Sulfite Reductase Hemoprotein, domain 1"/>
    <property type="match status" value="1"/>
</dbReference>
<gene>
    <name evidence="5" type="ORF">WS70_11120</name>
</gene>
<reference evidence="5 6" key="1">
    <citation type="submission" date="2015-12" db="EMBL/GenBank/DDBJ databases">
        <title>Diversity of Burkholderia near neighbor genomes.</title>
        <authorList>
            <person name="Sahl J."/>
            <person name="Wagner D."/>
            <person name="Keim P."/>
        </authorList>
    </citation>
    <scope>NUCLEOTIDE SEQUENCE [LARGE SCALE GENOMIC DNA]</scope>
    <source>
        <strain evidence="5 6">BDU6</strain>
    </source>
</reference>
<sequence length="138" mass="14356">MGSARDAGLASANVRLLTDMVACPGGDFCALTSARSIPIANAIAERFDALDGLNDIGDVDLHISGCISSCGHHHSGHIGILGVDKDGDERYQVTLGGSGEPASHQTRRGATMASKGIRKNGACRLRSRLHAAAHQEKL</sequence>
<organism evidence="5 6">
    <name type="scientific">Burkholderia mayonis</name>
    <dbReference type="NCBI Taxonomy" id="1385591"/>
    <lineage>
        <taxon>Bacteria</taxon>
        <taxon>Pseudomonadati</taxon>
        <taxon>Pseudomonadota</taxon>
        <taxon>Betaproteobacteria</taxon>
        <taxon>Burkholderiales</taxon>
        <taxon>Burkholderiaceae</taxon>
        <taxon>Burkholderia</taxon>
        <taxon>pseudomallei group</taxon>
    </lineage>
</organism>
<dbReference type="InterPro" id="IPR045854">
    <property type="entry name" value="NO2/SO3_Rdtase_4Fe4S_sf"/>
</dbReference>
<evidence type="ECO:0000256" key="1">
    <source>
        <dbReference type="ARBA" id="ARBA00022485"/>
    </source>
</evidence>
<name>A0A1B4FF09_9BURK</name>
<dbReference type="GO" id="GO:0046872">
    <property type="term" value="F:metal ion binding"/>
    <property type="evidence" value="ECO:0007669"/>
    <property type="project" value="UniProtKB-KW"/>
</dbReference>
<evidence type="ECO:0000256" key="2">
    <source>
        <dbReference type="ARBA" id="ARBA00022723"/>
    </source>
</evidence>
<keyword evidence="4" id="KW-0411">Iron-sulfur</keyword>
<accession>A0A1B4FF09</accession>
<keyword evidence="1" id="KW-0004">4Fe-4S</keyword>